<accession>A0A2T4UJQ1</accession>
<proteinExistence type="inferred from homology"/>
<keyword evidence="8" id="KW-1185">Reference proteome</keyword>
<feature type="transmembrane region" description="Helical" evidence="5">
    <location>
        <begin position="164"/>
        <end position="185"/>
    </location>
</feature>
<dbReference type="GO" id="GO:0140359">
    <property type="term" value="F:ABC-type transporter activity"/>
    <property type="evidence" value="ECO:0007669"/>
    <property type="project" value="InterPro"/>
</dbReference>
<organism evidence="7 8">
    <name type="scientific">Paraconexibacter algicola</name>
    <dbReference type="NCBI Taxonomy" id="2133960"/>
    <lineage>
        <taxon>Bacteria</taxon>
        <taxon>Bacillati</taxon>
        <taxon>Actinomycetota</taxon>
        <taxon>Thermoleophilia</taxon>
        <taxon>Solirubrobacterales</taxon>
        <taxon>Paraconexibacteraceae</taxon>
        <taxon>Paraconexibacter</taxon>
    </lineage>
</organism>
<evidence type="ECO:0000256" key="4">
    <source>
        <dbReference type="ARBA" id="ARBA00023136"/>
    </source>
</evidence>
<dbReference type="EMBL" id="PYYB01000001">
    <property type="protein sequence ID" value="PTL59427.1"/>
    <property type="molecule type" value="Genomic_DNA"/>
</dbReference>
<feature type="domain" description="ABC transmembrane type-2" evidence="6">
    <location>
        <begin position="53"/>
        <end position="280"/>
    </location>
</feature>
<dbReference type="InterPro" id="IPR000412">
    <property type="entry name" value="ABC_2_transport"/>
</dbReference>
<gene>
    <name evidence="7" type="ORF">C7Y72_07070</name>
</gene>
<name>A0A2T4UJQ1_9ACTN</name>
<comment type="similarity">
    <text evidence="5">Belongs to the ABC-2 integral membrane protein family.</text>
</comment>
<dbReference type="GO" id="GO:0043190">
    <property type="term" value="C:ATP-binding cassette (ABC) transporter complex"/>
    <property type="evidence" value="ECO:0007669"/>
    <property type="project" value="InterPro"/>
</dbReference>
<feature type="transmembrane region" description="Helical" evidence="5">
    <location>
        <begin position="255"/>
        <end position="274"/>
    </location>
</feature>
<feature type="transmembrane region" description="Helical" evidence="5">
    <location>
        <begin position="131"/>
        <end position="158"/>
    </location>
</feature>
<dbReference type="InterPro" id="IPR047817">
    <property type="entry name" value="ABC2_TM_bact-type"/>
</dbReference>
<keyword evidence="3 5" id="KW-1133">Transmembrane helix</keyword>
<dbReference type="OrthoDB" id="8988363at2"/>
<keyword evidence="5" id="KW-0813">Transport</keyword>
<dbReference type="Pfam" id="PF01061">
    <property type="entry name" value="ABC2_membrane"/>
    <property type="match status" value="1"/>
</dbReference>
<feature type="transmembrane region" description="Helical" evidence="5">
    <location>
        <begin position="197"/>
        <end position="217"/>
    </location>
</feature>
<dbReference type="InterPro" id="IPR013525">
    <property type="entry name" value="ABC2_TM"/>
</dbReference>
<evidence type="ECO:0000313" key="7">
    <source>
        <dbReference type="EMBL" id="PTL59427.1"/>
    </source>
</evidence>
<feature type="transmembrane region" description="Helical" evidence="5">
    <location>
        <begin position="84"/>
        <end position="110"/>
    </location>
</feature>
<dbReference type="AlphaFoldDB" id="A0A2T4UJQ1"/>
<dbReference type="PANTHER" id="PTHR43229">
    <property type="entry name" value="NODULATION PROTEIN J"/>
    <property type="match status" value="1"/>
</dbReference>
<dbReference type="RefSeq" id="WP_107568049.1">
    <property type="nucleotide sequence ID" value="NZ_PYYB01000001.1"/>
</dbReference>
<comment type="subcellular location">
    <subcellularLocation>
        <location evidence="5">Cell membrane</location>
        <topology evidence="5">Multi-pass membrane protein</topology>
    </subcellularLocation>
    <subcellularLocation>
        <location evidence="1">Membrane</location>
        <topology evidence="1">Multi-pass membrane protein</topology>
    </subcellularLocation>
</comment>
<dbReference type="PANTHER" id="PTHR43229:SF2">
    <property type="entry name" value="NODULATION PROTEIN J"/>
    <property type="match status" value="1"/>
</dbReference>
<comment type="caution">
    <text evidence="7">The sequence shown here is derived from an EMBL/GenBank/DDBJ whole genome shotgun (WGS) entry which is preliminary data.</text>
</comment>
<evidence type="ECO:0000256" key="3">
    <source>
        <dbReference type="ARBA" id="ARBA00022989"/>
    </source>
</evidence>
<keyword evidence="5" id="KW-1003">Cell membrane</keyword>
<dbReference type="Proteomes" id="UP000240739">
    <property type="component" value="Unassembled WGS sequence"/>
</dbReference>
<dbReference type="PROSITE" id="PS51012">
    <property type="entry name" value="ABC_TM2"/>
    <property type="match status" value="1"/>
</dbReference>
<keyword evidence="2 5" id="KW-0812">Transmembrane</keyword>
<evidence type="ECO:0000256" key="1">
    <source>
        <dbReference type="ARBA" id="ARBA00004141"/>
    </source>
</evidence>
<evidence type="ECO:0000256" key="5">
    <source>
        <dbReference type="RuleBase" id="RU361157"/>
    </source>
</evidence>
<reference evidence="7 8" key="1">
    <citation type="submission" date="2018-03" db="EMBL/GenBank/DDBJ databases">
        <title>Aquarubrobacter algicola gen. nov., sp. nov., a novel actinobacterium isolated from shallow eutrophic lake during the end of cyanobacterial harmful algal blooms.</title>
        <authorList>
            <person name="Chun S.J."/>
        </authorList>
    </citation>
    <scope>NUCLEOTIDE SEQUENCE [LARGE SCALE GENOMIC DNA]</scope>
    <source>
        <strain evidence="7 8">Seoho-28</strain>
    </source>
</reference>
<protein>
    <recommendedName>
        <fullName evidence="5">Transport permease protein</fullName>
    </recommendedName>
</protein>
<sequence length="281" mass="29701">MSTVEHDQQDTFTTGEALHAALQSGERPPRPGALSTAMTFGWRGMLKIKHVPEQLLDVLVTPVLFLVMFTYLFGGAVAGGTGEYLQYILPGILVQAVLFTTVYSGVTLNTDMTKGVVDRVRTLPIWRPSPLVGAVLGDCVRYLIASAMTILVGIALGFDVEGGLLGAVAAVALVIAFAFGLSWVFTTLGLIMRTPNAVLNAGFMAVFPLLFLSNIFVDPATMPAGLEAFVDVNPISHLVTATRDLMAGSAAAGDVLLVLGEAAVITAVFAPLTARMYGRTR</sequence>
<evidence type="ECO:0000259" key="6">
    <source>
        <dbReference type="PROSITE" id="PS51012"/>
    </source>
</evidence>
<keyword evidence="4 5" id="KW-0472">Membrane</keyword>
<evidence type="ECO:0000313" key="8">
    <source>
        <dbReference type="Proteomes" id="UP000240739"/>
    </source>
</evidence>
<dbReference type="InterPro" id="IPR051784">
    <property type="entry name" value="Nod_factor_ABC_transporter"/>
</dbReference>
<feature type="transmembrane region" description="Helical" evidence="5">
    <location>
        <begin position="55"/>
        <end position="78"/>
    </location>
</feature>
<evidence type="ECO:0000256" key="2">
    <source>
        <dbReference type="ARBA" id="ARBA00022692"/>
    </source>
</evidence>
<dbReference type="PIRSF" id="PIRSF006648">
    <property type="entry name" value="DrrB"/>
    <property type="match status" value="1"/>
</dbReference>